<evidence type="ECO:0000313" key="2">
    <source>
        <dbReference type="EMBL" id="OWZ02341.1"/>
    </source>
</evidence>
<organism evidence="2 3">
    <name type="scientific">Phytophthora megakarya</name>
    <dbReference type="NCBI Taxonomy" id="4795"/>
    <lineage>
        <taxon>Eukaryota</taxon>
        <taxon>Sar</taxon>
        <taxon>Stramenopiles</taxon>
        <taxon>Oomycota</taxon>
        <taxon>Peronosporomycetes</taxon>
        <taxon>Peronosporales</taxon>
        <taxon>Peronosporaceae</taxon>
        <taxon>Phytophthora</taxon>
    </lineage>
</organism>
<sequence length="176" mass="19889">MTLTILQALGFQEQHQQLHKNPSILIREEDYLDDDDWDEHIKPRRRSSSVEVTLNSCLASISSSLNDACASVTTTAKKLYPWEPPHRGQLSRSMIENSSPPEHSLARVNSMPEQYRSSESDLDLFGSVEDELGNEDPSEVSMSKFEALSRKTPSRGTLSKFLSIGSWTQGYKKEEK</sequence>
<dbReference type="Proteomes" id="UP000198211">
    <property type="component" value="Unassembled WGS sequence"/>
</dbReference>
<protein>
    <submittedName>
        <fullName evidence="2">Uncharacterized protein</fullName>
    </submittedName>
</protein>
<dbReference type="AlphaFoldDB" id="A0A225VA02"/>
<gene>
    <name evidence="2" type="ORF">PHMEG_00026109</name>
</gene>
<feature type="compositionally biased region" description="Acidic residues" evidence="1">
    <location>
        <begin position="128"/>
        <end position="138"/>
    </location>
</feature>
<name>A0A225VA02_9STRA</name>
<evidence type="ECO:0000313" key="3">
    <source>
        <dbReference type="Proteomes" id="UP000198211"/>
    </source>
</evidence>
<feature type="region of interest" description="Disordered" evidence="1">
    <location>
        <begin position="78"/>
        <end position="105"/>
    </location>
</feature>
<dbReference type="EMBL" id="NBNE01006232">
    <property type="protein sequence ID" value="OWZ02341.1"/>
    <property type="molecule type" value="Genomic_DNA"/>
</dbReference>
<feature type="compositionally biased region" description="Polar residues" evidence="1">
    <location>
        <begin position="90"/>
        <end position="101"/>
    </location>
</feature>
<feature type="region of interest" description="Disordered" evidence="1">
    <location>
        <begin position="127"/>
        <end position="155"/>
    </location>
</feature>
<evidence type="ECO:0000256" key="1">
    <source>
        <dbReference type="SAM" id="MobiDB-lite"/>
    </source>
</evidence>
<dbReference type="OrthoDB" id="106285at2759"/>
<comment type="caution">
    <text evidence="2">The sequence shown here is derived from an EMBL/GenBank/DDBJ whole genome shotgun (WGS) entry which is preliminary data.</text>
</comment>
<accession>A0A225VA02</accession>
<reference evidence="3" key="1">
    <citation type="submission" date="2017-03" db="EMBL/GenBank/DDBJ databases">
        <title>Phytopthora megakarya and P. palmivora, two closely related causual agents of cacao black pod achieved similar genome size and gene model numbers by different mechanisms.</title>
        <authorList>
            <person name="Ali S."/>
            <person name="Shao J."/>
            <person name="Larry D.J."/>
            <person name="Kronmiller B."/>
            <person name="Shen D."/>
            <person name="Strem M.D."/>
            <person name="Melnick R.L."/>
            <person name="Guiltinan M.J."/>
            <person name="Tyler B.M."/>
            <person name="Meinhardt L.W."/>
            <person name="Bailey B.A."/>
        </authorList>
    </citation>
    <scope>NUCLEOTIDE SEQUENCE [LARGE SCALE GENOMIC DNA]</scope>
    <source>
        <strain evidence="3">zdho120</strain>
    </source>
</reference>
<keyword evidence="3" id="KW-1185">Reference proteome</keyword>
<proteinExistence type="predicted"/>